<name>A0A4Y2DNW4_ARAVE</name>
<reference evidence="1 2" key="1">
    <citation type="journal article" date="2019" name="Sci. Rep.">
        <title>Orb-weaving spider Araneus ventricosus genome elucidates the spidroin gene catalogue.</title>
        <authorList>
            <person name="Kono N."/>
            <person name="Nakamura H."/>
            <person name="Ohtoshi R."/>
            <person name="Moran D.A.P."/>
            <person name="Shinohara A."/>
            <person name="Yoshida Y."/>
            <person name="Fujiwara M."/>
            <person name="Mori M."/>
            <person name="Tomita M."/>
            <person name="Arakawa K."/>
        </authorList>
    </citation>
    <scope>NUCLEOTIDE SEQUENCE [LARGE SCALE GENOMIC DNA]</scope>
</reference>
<evidence type="ECO:0000313" key="2">
    <source>
        <dbReference type="Proteomes" id="UP000499080"/>
    </source>
</evidence>
<gene>
    <name evidence="1" type="ORF">AVEN_56035_1</name>
</gene>
<protein>
    <submittedName>
        <fullName evidence="1">Uncharacterized protein</fullName>
    </submittedName>
</protein>
<comment type="caution">
    <text evidence="1">The sequence shown here is derived from an EMBL/GenBank/DDBJ whole genome shotgun (WGS) entry which is preliminary data.</text>
</comment>
<keyword evidence="2" id="KW-1185">Reference proteome</keyword>
<proteinExistence type="predicted"/>
<organism evidence="1 2">
    <name type="scientific">Araneus ventricosus</name>
    <name type="common">Orbweaver spider</name>
    <name type="synonym">Epeira ventricosa</name>
    <dbReference type="NCBI Taxonomy" id="182803"/>
    <lineage>
        <taxon>Eukaryota</taxon>
        <taxon>Metazoa</taxon>
        <taxon>Ecdysozoa</taxon>
        <taxon>Arthropoda</taxon>
        <taxon>Chelicerata</taxon>
        <taxon>Arachnida</taxon>
        <taxon>Araneae</taxon>
        <taxon>Araneomorphae</taxon>
        <taxon>Entelegynae</taxon>
        <taxon>Araneoidea</taxon>
        <taxon>Araneidae</taxon>
        <taxon>Araneus</taxon>
    </lineage>
</organism>
<dbReference type="EMBL" id="BGPR01000393">
    <property type="protein sequence ID" value="GBM17716.1"/>
    <property type="molecule type" value="Genomic_DNA"/>
</dbReference>
<accession>A0A4Y2DNW4</accession>
<dbReference type="Proteomes" id="UP000499080">
    <property type="component" value="Unassembled WGS sequence"/>
</dbReference>
<sequence>MGDKEKEARDSFKDLVHRVLENTKDPLCKTIVQRMLTAYEAQRHKMSVKDHFLHFHIVKSREKDFTRMSVISRGDTKEVGTSTC</sequence>
<dbReference type="AlphaFoldDB" id="A0A4Y2DNW4"/>
<evidence type="ECO:0000313" key="1">
    <source>
        <dbReference type="EMBL" id="GBM17716.1"/>
    </source>
</evidence>